<proteinExistence type="predicted"/>
<protein>
    <submittedName>
        <fullName evidence="1">Uncharacterized protein</fullName>
    </submittedName>
</protein>
<dbReference type="Proteomes" id="UP000204370">
    <property type="component" value="Segment"/>
</dbReference>
<evidence type="ECO:0000313" key="2">
    <source>
        <dbReference type="Proteomes" id="UP000204370"/>
    </source>
</evidence>
<evidence type="ECO:0000313" key="1">
    <source>
        <dbReference type="EMBL" id="AIK68913.1"/>
    </source>
</evidence>
<keyword evidence="2" id="KW-1185">Reference proteome</keyword>
<gene>
    <name evidence="1" type="ORF">PBI_SWIRLEY_48</name>
</gene>
<name>A0A076YMT5_9CAUD</name>
<dbReference type="KEGG" id="vg:26635338"/>
<reference evidence="1 2" key="1">
    <citation type="submission" date="2014-06" db="EMBL/GenBank/DDBJ databases">
        <authorList>
            <person name="Delgado B.M."/>
            <person name="Feathers C.T."/>
            <person name="Feeney M.S."/>
            <person name="Feuer K.L."/>
            <person name="Florin D.T."/>
            <person name="Gordon M.B."/>
            <person name="Gorman S.E."/>
            <person name="Grajales M."/>
            <person name="Heckman E.L."/>
            <person name="Juarez M.C."/>
            <person name="Kenna M.A."/>
            <person name="Mageeney C.M."/>
            <person name="Marzillier J.Y."/>
            <person name="Miller B.D."/>
            <person name="Schlegel J.L."/>
            <person name="So C.Y."/>
            <person name="Sternberg R.A."/>
            <person name="Ware V.C."/>
            <person name="Anders K.R."/>
            <person name="Braun M.A."/>
            <person name="Delesalle V.A."/>
            <person name="Hughes L.E."/>
            <person name="Bradley K.W."/>
            <person name="Barker L.P."/>
            <person name="Asai D.J."/>
            <person name="Bowman C.A."/>
            <person name="Russell D.A."/>
            <person name="Pope W.H."/>
            <person name="Jacobs-Sera D."/>
            <person name="Hendrix R.W."/>
            <person name="Hatfull G.F."/>
        </authorList>
    </citation>
    <scope>NUCLEOTIDE SEQUENCE [LARGE SCALE GENOMIC DNA]</scope>
</reference>
<dbReference type="GeneID" id="26635338"/>
<accession>A0A076YMT5</accession>
<dbReference type="EMBL" id="KM101118">
    <property type="protein sequence ID" value="AIK68913.1"/>
    <property type="molecule type" value="Genomic_DNA"/>
</dbReference>
<organism evidence="1 2">
    <name type="scientific">Mycobacterium phage Swirley</name>
    <dbReference type="NCBI Taxonomy" id="1527534"/>
    <lineage>
        <taxon>Viruses</taxon>
        <taxon>Duplodnaviria</taxon>
        <taxon>Heunggongvirae</taxon>
        <taxon>Uroviricota</taxon>
        <taxon>Caudoviricetes</taxon>
        <taxon>Benedictvirus</taxon>
        <taxon>Benedictvirus swirley</taxon>
    </lineage>
</organism>
<sequence length="33" mass="3938">MDRLYDDADYYDGMDMFEEMAQWGLEGRNDGDL</sequence>
<dbReference type="RefSeq" id="YP_009208933.1">
    <property type="nucleotide sequence ID" value="NC_028912.1"/>
</dbReference>